<keyword evidence="5" id="KW-0547">Nucleotide-binding</keyword>
<dbReference type="AlphaFoldDB" id="A0A8K0XJP3"/>
<dbReference type="PANTHER" id="PTHR19306">
    <property type="entry name" value="STRUCTURAL MAINTENANCE OF CHROMOSOMES 5,6 SMC5, SMC6"/>
    <property type="match status" value="1"/>
</dbReference>
<dbReference type="GO" id="GO:0030915">
    <property type="term" value="C:Smc5-Smc6 complex"/>
    <property type="evidence" value="ECO:0007669"/>
    <property type="project" value="TreeGrafter"/>
</dbReference>
<evidence type="ECO:0000256" key="6">
    <source>
        <dbReference type="ARBA" id="ARBA00022763"/>
    </source>
</evidence>
<comment type="caution">
    <text evidence="15">The sequence shown here is derived from an EMBL/GenBank/DDBJ whole genome shotgun (WGS) entry which is preliminary data.</text>
</comment>
<keyword evidence="4" id="KW-0158">Chromosome</keyword>
<keyword evidence="16" id="KW-1185">Reference proteome</keyword>
<keyword evidence="9" id="KW-0233">DNA recombination</keyword>
<dbReference type="OrthoDB" id="10072614at2759"/>
<evidence type="ECO:0000256" key="12">
    <source>
        <dbReference type="SAM" id="Coils"/>
    </source>
</evidence>
<evidence type="ECO:0000256" key="7">
    <source>
        <dbReference type="ARBA" id="ARBA00022840"/>
    </source>
</evidence>
<evidence type="ECO:0000256" key="8">
    <source>
        <dbReference type="ARBA" id="ARBA00023054"/>
    </source>
</evidence>
<dbReference type="InterPro" id="IPR003395">
    <property type="entry name" value="RecF/RecN/SMC_N"/>
</dbReference>
<keyword evidence="15" id="KW-0378">Hydrolase</keyword>
<keyword evidence="8 12" id="KW-0175">Coiled coil</keyword>
<proteinExistence type="inferred from homology"/>
<evidence type="ECO:0000256" key="13">
    <source>
        <dbReference type="SAM" id="MobiDB-lite"/>
    </source>
</evidence>
<feature type="region of interest" description="Disordered" evidence="13">
    <location>
        <begin position="1028"/>
        <end position="1050"/>
    </location>
</feature>
<reference evidence="15" key="1">
    <citation type="journal article" date="2021" name="New Phytol.">
        <title>Evolutionary innovations through gain and loss of genes in the ectomycorrhizal Boletales.</title>
        <authorList>
            <person name="Wu G."/>
            <person name="Miyauchi S."/>
            <person name="Morin E."/>
            <person name="Kuo A."/>
            <person name="Drula E."/>
            <person name="Varga T."/>
            <person name="Kohler A."/>
            <person name="Feng B."/>
            <person name="Cao Y."/>
            <person name="Lipzen A."/>
            <person name="Daum C."/>
            <person name="Hundley H."/>
            <person name="Pangilinan J."/>
            <person name="Johnson J."/>
            <person name="Barry K."/>
            <person name="LaButti K."/>
            <person name="Ng V."/>
            <person name="Ahrendt S."/>
            <person name="Min B."/>
            <person name="Choi I.G."/>
            <person name="Park H."/>
            <person name="Plett J.M."/>
            <person name="Magnuson J."/>
            <person name="Spatafora J.W."/>
            <person name="Nagy L.G."/>
            <person name="Henrissat B."/>
            <person name="Grigoriev I.V."/>
            <person name="Yang Z.L."/>
            <person name="Xu J."/>
            <person name="Martin F.M."/>
        </authorList>
    </citation>
    <scope>NUCLEOTIDE SEQUENCE</scope>
    <source>
        <strain evidence="15">KKN 215</strain>
    </source>
</reference>
<evidence type="ECO:0000256" key="3">
    <source>
        <dbReference type="ARBA" id="ARBA00006793"/>
    </source>
</evidence>
<dbReference type="Gene3D" id="1.10.287.1490">
    <property type="match status" value="1"/>
</dbReference>
<feature type="coiled-coil region" evidence="12">
    <location>
        <begin position="724"/>
        <end position="786"/>
    </location>
</feature>
<feature type="region of interest" description="Disordered" evidence="13">
    <location>
        <begin position="447"/>
        <end position="467"/>
    </location>
</feature>
<dbReference type="GO" id="GO:0005524">
    <property type="term" value="F:ATP binding"/>
    <property type="evidence" value="ECO:0007669"/>
    <property type="project" value="UniProtKB-KW"/>
</dbReference>
<dbReference type="EMBL" id="JAEVFJ010000077">
    <property type="protein sequence ID" value="KAH8072267.1"/>
    <property type="molecule type" value="Genomic_DNA"/>
</dbReference>
<evidence type="ECO:0000256" key="5">
    <source>
        <dbReference type="ARBA" id="ARBA00022741"/>
    </source>
</evidence>
<dbReference type="GO" id="GO:0003697">
    <property type="term" value="F:single-stranded DNA binding"/>
    <property type="evidence" value="ECO:0007669"/>
    <property type="project" value="TreeGrafter"/>
</dbReference>
<dbReference type="GO" id="GO:0000724">
    <property type="term" value="P:double-strand break repair via homologous recombination"/>
    <property type="evidence" value="ECO:0007669"/>
    <property type="project" value="TreeGrafter"/>
</dbReference>
<dbReference type="SUPFAM" id="SSF52540">
    <property type="entry name" value="P-loop containing nucleoside triphosphate hydrolases"/>
    <property type="match status" value="2"/>
</dbReference>
<accession>A0A8K0XJP3</accession>
<dbReference type="GO" id="GO:0003684">
    <property type="term" value="F:damaged DNA binding"/>
    <property type="evidence" value="ECO:0007669"/>
    <property type="project" value="TreeGrafter"/>
</dbReference>
<evidence type="ECO:0000256" key="11">
    <source>
        <dbReference type="ARBA" id="ARBA00023242"/>
    </source>
</evidence>
<feature type="compositionally biased region" description="Polar residues" evidence="13">
    <location>
        <begin position="1028"/>
        <end position="1037"/>
    </location>
</feature>
<feature type="coiled-coil region" evidence="12">
    <location>
        <begin position="949"/>
        <end position="979"/>
    </location>
</feature>
<sequence length="1139" mass="130494">MPKRRAVVVESDSEDRAEGSSQGSKRARTEEDSGYDTPGPIQEVTRGRRRARRDDDEEGPEDEEENIEQTTPDEDEEKRFEDENEEAIRAKVLNKSKSQGGIAEMGIIEKLEMHQFMCHKYLTFTFGPQINFIIGHNGSGKSAVLSALTIALGGKATTTGRGNGLKSFIKEGQSASEVTVTIKNQGEEAYKPEEYGSSIVITRKFTKDGGSSYKICSKSGKTISTSRTELSAICDHMNIQVDNPMNILTQDSARQFLSASAPADKYKFFLRGTQLSQLSEEYSTCLENITQMQKVLVHKSEAIPDLVQALNEASARYEEADKARQQRHKADELKKELAWAYVVEKENEMRSQMETCEKQKRRLPKLEEEIAKAERSIQDASDKVTKFEEEIHALGTIEHLQAQRQEIKDQLKAGSQEIATVKADERALNESVQSVRSAIEEFERRIEEETQKQQENTQGKRDETNRKLEEAVTELRTVEKEIDDVKTRLPERETELQRVQNDGRAADLERQEIRRQIEALTRQISNCDEQERNELLPYGQNVEACLADITRARWHGSKPVGPFGMFVKVKDPQWAVILRHQLGGLMTSFAVTDGRDRPQLAQILKRHGNNAGIVIAERDLFDYSSGEPPAEYITVLRALEISDEFVLRILINQSHIESTMLAPTRLQGDQMLSRLGRGGLAWTNDMYRVKRYPEGGGSSEVLNSLRHDDKRNMLFREDGVGSRKIELQGQLQEAESAHQAINARVEQHQKRFTELKREIAKLQNSLRASQRKQLEWRQRRDALQEEINEDTPVAVQAFYDEIDSLKKQKASHIQQFTEITVRLEALNDAQRPLMAHSEELKQQIDSHNENLQEIRTRIEHQVGIRLQAQKHKEHWTSKLAAEQRKVDGEQEKLDQLEEEYKVWTAKAEEFCEKYPDPRSPNVVKRDLDGITNALKEREKRHGASVEEMAKELHKRKTVLEDTKKELKSMMALNKALKNSIRIRLKKWHEFRRHIALRCKIYFSYHLSIRGYYGKVLFDHVQGTLQLKVQTDDQQSTQTKEKDPRSLSGGEKSFSTICLLLSLWESIGCPIRCLDEFDVFMDAVNRRVSMKMMIDTANASDRKQYILITPQDMTNVQIGPTVRVHRMSDPERGQGVLALQ</sequence>
<name>A0A8K0XJP3_9AGAR</name>
<evidence type="ECO:0000256" key="9">
    <source>
        <dbReference type="ARBA" id="ARBA00023172"/>
    </source>
</evidence>
<feature type="compositionally biased region" description="Acidic residues" evidence="13">
    <location>
        <begin position="55"/>
        <end position="76"/>
    </location>
</feature>
<evidence type="ECO:0000256" key="1">
    <source>
        <dbReference type="ARBA" id="ARBA00004123"/>
    </source>
</evidence>
<evidence type="ECO:0000313" key="16">
    <source>
        <dbReference type="Proteomes" id="UP000813824"/>
    </source>
</evidence>
<evidence type="ECO:0000259" key="14">
    <source>
        <dbReference type="Pfam" id="PF02463"/>
    </source>
</evidence>
<evidence type="ECO:0000256" key="4">
    <source>
        <dbReference type="ARBA" id="ARBA00022454"/>
    </source>
</evidence>
<feature type="domain" description="RecF/RecN/SMC N-terminal" evidence="14">
    <location>
        <begin position="108"/>
        <end position="1114"/>
    </location>
</feature>
<dbReference type="Gene3D" id="3.40.50.300">
    <property type="entry name" value="P-loop containing nucleotide triphosphate hydrolases"/>
    <property type="match status" value="2"/>
</dbReference>
<protein>
    <submittedName>
        <fullName evidence="15">P-loop containing nucleoside triphosphate hydrolase protein</fullName>
    </submittedName>
</protein>
<dbReference type="Proteomes" id="UP000813824">
    <property type="component" value="Unassembled WGS sequence"/>
</dbReference>
<dbReference type="Pfam" id="PF02463">
    <property type="entry name" value="SMC_N"/>
    <property type="match status" value="1"/>
</dbReference>
<organism evidence="15 16">
    <name type="scientific">Cristinia sonorae</name>
    <dbReference type="NCBI Taxonomy" id="1940300"/>
    <lineage>
        <taxon>Eukaryota</taxon>
        <taxon>Fungi</taxon>
        <taxon>Dikarya</taxon>
        <taxon>Basidiomycota</taxon>
        <taxon>Agaricomycotina</taxon>
        <taxon>Agaricomycetes</taxon>
        <taxon>Agaricomycetidae</taxon>
        <taxon>Agaricales</taxon>
        <taxon>Pleurotineae</taxon>
        <taxon>Stephanosporaceae</taxon>
        <taxon>Cristinia</taxon>
    </lineage>
</organism>
<evidence type="ECO:0000313" key="15">
    <source>
        <dbReference type="EMBL" id="KAH8072267.1"/>
    </source>
</evidence>
<feature type="region of interest" description="Disordered" evidence="13">
    <location>
        <begin position="1"/>
        <end position="83"/>
    </location>
</feature>
<dbReference type="GO" id="GO:0035861">
    <property type="term" value="C:site of double-strand break"/>
    <property type="evidence" value="ECO:0007669"/>
    <property type="project" value="TreeGrafter"/>
</dbReference>
<keyword evidence="11" id="KW-0539">Nucleus</keyword>
<gene>
    <name evidence="15" type="ORF">BXZ70DRAFT_980947</name>
</gene>
<dbReference type="PANTHER" id="PTHR19306:SF6">
    <property type="entry name" value="STRUCTURAL MAINTENANCE OF CHROMOSOMES PROTEIN 6"/>
    <property type="match status" value="1"/>
</dbReference>
<keyword evidence="10" id="KW-0234">DNA repair</keyword>
<dbReference type="GO" id="GO:0005634">
    <property type="term" value="C:nucleus"/>
    <property type="evidence" value="ECO:0007669"/>
    <property type="project" value="UniProtKB-SubCell"/>
</dbReference>
<comment type="similarity">
    <text evidence="3">Belongs to the SMC family. SMC6 subfamily.</text>
</comment>
<dbReference type="InterPro" id="IPR027417">
    <property type="entry name" value="P-loop_NTPase"/>
</dbReference>
<dbReference type="GO" id="GO:0016787">
    <property type="term" value="F:hydrolase activity"/>
    <property type="evidence" value="ECO:0007669"/>
    <property type="project" value="UniProtKB-KW"/>
</dbReference>
<evidence type="ECO:0000256" key="2">
    <source>
        <dbReference type="ARBA" id="ARBA00004286"/>
    </source>
</evidence>
<evidence type="ECO:0000256" key="10">
    <source>
        <dbReference type="ARBA" id="ARBA00023204"/>
    </source>
</evidence>
<keyword evidence="7" id="KW-0067">ATP-binding</keyword>
<feature type="coiled-coil region" evidence="12">
    <location>
        <begin position="837"/>
        <end position="913"/>
    </location>
</feature>
<keyword evidence="6" id="KW-0227">DNA damage</keyword>
<comment type="subcellular location">
    <subcellularLocation>
        <location evidence="2">Chromosome</location>
    </subcellularLocation>
    <subcellularLocation>
        <location evidence="1">Nucleus</location>
    </subcellularLocation>
</comment>